<proteinExistence type="predicted"/>
<evidence type="ECO:0008006" key="3">
    <source>
        <dbReference type="Google" id="ProtNLM"/>
    </source>
</evidence>
<dbReference type="Gene3D" id="3.40.190.10">
    <property type="entry name" value="Periplasmic binding protein-like II"/>
    <property type="match status" value="1"/>
</dbReference>
<accession>A0A4P2QUX6</accession>
<name>A0A4P2QUX6_SORCE</name>
<dbReference type="SUPFAM" id="SSF53850">
    <property type="entry name" value="Periplasmic binding protein-like II"/>
    <property type="match status" value="1"/>
</dbReference>
<dbReference type="RefSeq" id="WP_129577238.1">
    <property type="nucleotide sequence ID" value="NZ_CP012672.1"/>
</dbReference>
<dbReference type="EMBL" id="CP012672">
    <property type="protein sequence ID" value="AUX33948.1"/>
    <property type="molecule type" value="Genomic_DNA"/>
</dbReference>
<gene>
    <name evidence="1" type="ORF">SOCE836_061160</name>
</gene>
<evidence type="ECO:0000313" key="2">
    <source>
        <dbReference type="Proteomes" id="UP000295497"/>
    </source>
</evidence>
<evidence type="ECO:0000313" key="1">
    <source>
        <dbReference type="EMBL" id="AUX33948.1"/>
    </source>
</evidence>
<protein>
    <recommendedName>
        <fullName evidence="3">ABC transporter substrate-binding protein</fullName>
    </recommendedName>
</protein>
<organism evidence="1 2">
    <name type="scientific">Sorangium cellulosum</name>
    <name type="common">Polyangium cellulosum</name>
    <dbReference type="NCBI Taxonomy" id="56"/>
    <lineage>
        <taxon>Bacteria</taxon>
        <taxon>Pseudomonadati</taxon>
        <taxon>Myxococcota</taxon>
        <taxon>Polyangia</taxon>
        <taxon>Polyangiales</taxon>
        <taxon>Polyangiaceae</taxon>
        <taxon>Sorangium</taxon>
    </lineage>
</organism>
<dbReference type="AlphaFoldDB" id="A0A4P2QUX6"/>
<sequence>MAKIPDEIELDARSDGSVARELLRSVVALGVLGGLVGYLSRGGDLALSAPEYPQFVDVASVRADCGPIAVHGRPLVVNMLYSDDKRAWLEHAADRFARLCPNIQIKLTAMGDIESADAIIDAFLKKKEDRRKEDEPTLWSPADWIVVQYLAARWKQRSSEVPDAGELLDGSDARSLVKSPLVVLVWEDRYRVLDAILRSGRSEEGPWWQIPCALVPRDADLSSIALEDRVPGRWIDWYGPLVTPPPKRRAAAPAKPAEAKPAYEAPFPTLGEIERWGRVKFVHTSPTRAASGLETLYLMAYAYALPPQERAALAAKGASLQGSVEGGAEGSEHLRGAFESALERRKEPLKQALGRCEAGLDEAPKSARLLTESMFNVGPARYDGVMTYEHLTLPVLQRIDAHATTLGSARIIYPQPTIVNQHPAVFIRPGPDEKQAATRWIDFLLGEEMQKKAIDFGFRPANPKVSIRAYDAEANPFLHLRRYGVEIAPDLKEPPRLDGEAIHEIIETWRDATGRN</sequence>
<dbReference type="Proteomes" id="UP000295497">
    <property type="component" value="Chromosome"/>
</dbReference>
<reference evidence="1 2" key="1">
    <citation type="submission" date="2015-09" db="EMBL/GenBank/DDBJ databases">
        <title>Sorangium comparison.</title>
        <authorList>
            <person name="Zaburannyi N."/>
            <person name="Bunk B."/>
            <person name="Overmann J."/>
            <person name="Mueller R."/>
        </authorList>
    </citation>
    <scope>NUCLEOTIDE SEQUENCE [LARGE SCALE GENOMIC DNA]</scope>
    <source>
        <strain evidence="1 2">So ce836</strain>
    </source>
</reference>